<evidence type="ECO:0000259" key="3">
    <source>
        <dbReference type="PROSITE" id="PS50853"/>
    </source>
</evidence>
<dbReference type="OrthoDB" id="120976at2759"/>
<keyword evidence="2" id="KW-0812">Transmembrane</keyword>
<keyword evidence="1" id="KW-0732">Signal</keyword>
<dbReference type="CDD" id="cd00063">
    <property type="entry name" value="FN3"/>
    <property type="match status" value="2"/>
</dbReference>
<dbReference type="InterPro" id="IPR052387">
    <property type="entry name" value="Fibrocystin"/>
</dbReference>
<dbReference type="SUPFAM" id="SSF49265">
    <property type="entry name" value="Fibronectin type III"/>
    <property type="match status" value="2"/>
</dbReference>
<keyword evidence="5" id="KW-1185">Reference proteome</keyword>
<feature type="domain" description="Fibronectin type-III" evidence="3">
    <location>
        <begin position="1342"/>
        <end position="1437"/>
    </location>
</feature>
<reference evidence="4" key="1">
    <citation type="submission" date="2018-11" db="EMBL/GenBank/DDBJ databases">
        <authorList>
            <person name="Alioto T."/>
            <person name="Alioto T."/>
        </authorList>
    </citation>
    <scope>NUCLEOTIDE SEQUENCE</scope>
</reference>
<dbReference type="PROSITE" id="PS50853">
    <property type="entry name" value="FN3"/>
    <property type="match status" value="3"/>
</dbReference>
<gene>
    <name evidence="4" type="ORF">MGAL_10B023347</name>
</gene>
<comment type="caution">
    <text evidence="4">The sequence shown here is derived from an EMBL/GenBank/DDBJ whole genome shotgun (WGS) entry which is preliminary data.</text>
</comment>
<sequence>MGWVMSLMEASNVVLENNAVSGGERSCYHIPPQSCDSTTGLYSGNIARTCLLGVMVLPTDSVSGTCAKFTGFAMSKCAYFGIYYNNKASLVVDDVCISDSAVGIFPMIIGPSATSHQYDDKTALISNSLIVGKSSAYDCSTDVLDLSDANIQIAVQSRPTELNRRIGVVFTSFTSGSNNCPEKPCFNIMAYQAIKGLTRIEGVTFSGFNDECSTNGAAIATNTNNDDGQHPVEVQGLTFDNVDMAHRVFYHRPRLSTINGADCVDMDCDGLKKALIKDKDNSLLGAVGAVVPQSEFMWSDDVQNPRGLGDYRLPKSMLTTVSGIRIDAAEYKGVIRNQSCTYHTEWQAYECIGMNYEMLVIESMDEDTETRRISPVGIMSYDQNGDGYVDLINGPQDHGWCSGYTCRKRLSTFQALVITEKTYIIHFTGTTPQGMRYFLLNTDDTQAVVLGVWYSKPFRLDVYYKDVHVMPQNGEWKSIGGQKIYNLKPENEINEYVPLPEDLAGTNWFDRDEGMLYFVVRGPSEIEIKTVQAVIISFKYPPATIDVFYGEQVVQYIADFFDIDPEKVRVVNIISANSGGGGRRKRSTDNDVLVIEISDEPSYNYNGTVSNPLTWEQLQQVLSMFVDQGQLGNFSAILNGKVIGVSVVPPQSINDSTWATINDGTLEGYRILVVVDRLAIHQNIVPTYEGLPFTKQPKIKVLDTYGNRISELGTEEYPWFVTATLRGGNPSGELMGNTTVQFVDGWANFTNLGINWFGSDYIVDFNISSPQEGENFTVASDPITIPARQIHAVILDGSIQVVEQSSMSVTIELRDSISGNVVEDIAWRNHVWNVEAMLSKPELYKGSLSGSAQIGFETSNSRASFSSIQVSSYGMYIVKYHVTSVPADYDFYVEHLVTARGQHHVTMPMDKTVELKLKFSENYQTVIGSEGNYAAAYLGSWFAHEHQNIEVLTSTVSSGSIIWIMTINGTTTSINNTLYSTCNVIGNGITGLSYNGYNMTMAKFLTHDGKTFTEDQCYEESDDKKKDFMLAIIIACAMIGIALLALIIFCCLWKCKVVPKTKTADLKHDYYSRDVDSILFREKSFMSITSNDKSAAPKATNLDFGYYHGKKSPMFVPSILKICPTDEGTGIYLEWTIPEKDCKPPVHGYIVAYKRHELDINYSCRSLKGGRTCSHVISLSRVSSKYNIMVSAYGYKEHGDFCPPVILCMSDYLDVNRSQGCGDIRELLPKPKITKTKSLHEGKGLHLKWRVPLDVSNVIIEGYIVAYKRCGLDTQYKEKMVPGMNTKCHAITGTKPCTLYEVKVAACANEGTGLFSVPVIVRTGVENQQAQKMSERGEPTFTPAITGICNIIGHPGVFVRWKIPDNADMKNVDGYIVAFRKTVPSTAEYHRCVIHDNSMTSHYKEGLQFGMTYQVKVAAYNSLGCGQFTLPKLFVFH</sequence>
<dbReference type="SMART" id="SM00060">
    <property type="entry name" value="FN3"/>
    <property type="match status" value="3"/>
</dbReference>
<dbReference type="EMBL" id="UYJE01001163">
    <property type="protein sequence ID" value="VDH99663.1"/>
    <property type="molecule type" value="Genomic_DNA"/>
</dbReference>
<dbReference type="PANTHER" id="PTHR46769:SF2">
    <property type="entry name" value="FIBROCYSTIN-L ISOFORM 2 PRECURSOR-RELATED"/>
    <property type="match status" value="1"/>
</dbReference>
<proteinExistence type="predicted"/>
<dbReference type="Gene3D" id="2.60.40.10">
    <property type="entry name" value="Immunoglobulins"/>
    <property type="match status" value="3"/>
</dbReference>
<evidence type="ECO:0000256" key="2">
    <source>
        <dbReference type="SAM" id="Phobius"/>
    </source>
</evidence>
<feature type="non-terminal residue" evidence="4">
    <location>
        <position position="1"/>
    </location>
</feature>
<dbReference type="Pfam" id="PF00041">
    <property type="entry name" value="fn3"/>
    <property type="match status" value="1"/>
</dbReference>
<dbReference type="InterPro" id="IPR013783">
    <property type="entry name" value="Ig-like_fold"/>
</dbReference>
<dbReference type="Proteomes" id="UP000596742">
    <property type="component" value="Unassembled WGS sequence"/>
</dbReference>
<dbReference type="InterPro" id="IPR036116">
    <property type="entry name" value="FN3_sf"/>
</dbReference>
<organism evidence="4 5">
    <name type="scientific">Mytilus galloprovincialis</name>
    <name type="common">Mediterranean mussel</name>
    <dbReference type="NCBI Taxonomy" id="29158"/>
    <lineage>
        <taxon>Eukaryota</taxon>
        <taxon>Metazoa</taxon>
        <taxon>Spiralia</taxon>
        <taxon>Lophotrochozoa</taxon>
        <taxon>Mollusca</taxon>
        <taxon>Bivalvia</taxon>
        <taxon>Autobranchia</taxon>
        <taxon>Pteriomorphia</taxon>
        <taxon>Mytilida</taxon>
        <taxon>Mytiloidea</taxon>
        <taxon>Mytilidae</taxon>
        <taxon>Mytilinae</taxon>
        <taxon>Mytilus</taxon>
    </lineage>
</organism>
<feature type="domain" description="Fibronectin type-III" evidence="3">
    <location>
        <begin position="1116"/>
        <end position="1212"/>
    </location>
</feature>
<evidence type="ECO:0000313" key="4">
    <source>
        <dbReference type="EMBL" id="VDH99663.1"/>
    </source>
</evidence>
<feature type="transmembrane region" description="Helical" evidence="2">
    <location>
        <begin position="1028"/>
        <end position="1053"/>
    </location>
</feature>
<keyword evidence="2" id="KW-1133">Transmembrane helix</keyword>
<dbReference type="InterPro" id="IPR003961">
    <property type="entry name" value="FN3_dom"/>
</dbReference>
<name>A0A8B6C3T1_MYTGA</name>
<keyword evidence="2" id="KW-0472">Membrane</keyword>
<dbReference type="PANTHER" id="PTHR46769">
    <property type="entry name" value="POLYCYSTIC KIDNEY AND HEPATIC DISEASE 1 (AUTOSOMAL RECESSIVE)-LIKE 1"/>
    <property type="match status" value="1"/>
</dbReference>
<evidence type="ECO:0000313" key="5">
    <source>
        <dbReference type="Proteomes" id="UP000596742"/>
    </source>
</evidence>
<feature type="domain" description="Fibronectin type-III" evidence="3">
    <location>
        <begin position="1230"/>
        <end position="1326"/>
    </location>
</feature>
<accession>A0A8B6C3T1</accession>
<protein>
    <recommendedName>
        <fullName evidence="3">Fibronectin type-III domain-containing protein</fullName>
    </recommendedName>
</protein>
<evidence type="ECO:0000256" key="1">
    <source>
        <dbReference type="ARBA" id="ARBA00022729"/>
    </source>
</evidence>